<evidence type="ECO:0000256" key="3">
    <source>
        <dbReference type="ARBA" id="ARBA00022553"/>
    </source>
</evidence>
<feature type="domain" description="Histidine kinase" evidence="7">
    <location>
        <begin position="261"/>
        <end position="485"/>
    </location>
</feature>
<dbReference type="EC" id="2.7.13.3" evidence="2"/>
<comment type="catalytic activity">
    <reaction evidence="1">
        <text>ATP + protein L-histidine = ADP + protein N-phospho-L-histidine.</text>
        <dbReference type="EC" id="2.7.13.3"/>
    </reaction>
</comment>
<dbReference type="InterPro" id="IPR052162">
    <property type="entry name" value="Sensor_kinase/Photoreceptor"/>
</dbReference>
<dbReference type="PROSITE" id="PS50109">
    <property type="entry name" value="HIS_KIN"/>
    <property type="match status" value="1"/>
</dbReference>
<keyword evidence="6" id="KW-1133">Transmembrane helix</keyword>
<accession>A0A0F9UX32</accession>
<keyword evidence="3" id="KW-0597">Phosphoprotein</keyword>
<protein>
    <recommendedName>
        <fullName evidence="2">histidine kinase</fullName>
        <ecNumber evidence="2">2.7.13.3</ecNumber>
    </recommendedName>
</protein>
<name>A0A0F9UX32_9ZZZZ</name>
<organism evidence="8">
    <name type="scientific">marine sediment metagenome</name>
    <dbReference type="NCBI Taxonomy" id="412755"/>
    <lineage>
        <taxon>unclassified sequences</taxon>
        <taxon>metagenomes</taxon>
        <taxon>ecological metagenomes</taxon>
    </lineage>
</organism>
<dbReference type="PANTHER" id="PTHR43304:SF1">
    <property type="entry name" value="PAC DOMAIN-CONTAINING PROTEIN"/>
    <property type="match status" value="1"/>
</dbReference>
<dbReference type="InterPro" id="IPR004358">
    <property type="entry name" value="Sig_transdc_His_kin-like_C"/>
</dbReference>
<dbReference type="FunFam" id="3.30.565.10:FF:000006">
    <property type="entry name" value="Sensor histidine kinase WalK"/>
    <property type="match status" value="1"/>
</dbReference>
<sequence length="494" mass="56036">MSKQEHQGKANITWAAFIVVVLSIIVGNAFLALNTIQGLTQTQKSLDNTNMLTTAIEQLHLSIVQAESGQRGYLLTEETDYLTPYYDAVGQIEAQTEHVKSLHSEIDGQAERIAQLLVLVDSKIKELKQTVNLALDDRERRALYVLNTHKGRELYKQIREYVNEIQDRELLFKVSHFSKLAQIKNEAKITFAITAVTSILLIIGMFVMTRLNLRNAARYRFELEKQNETLATKVSERTQELTLYSDELSRSNRELEEFAFVASHDLQEPLRKIQAFSDRLETMFKDELGEKGIDYIGRMKNAAQRMSNLINDLLEFSRITTRGKDFDDTNLNGVVTDILSDLEIAIGESNTQVDVEDLPVIQADKSQMQQLFLNLLSNAVKFRRPDVSPHIKISYQHEDIFSEDHNANLSFQVITIEDNGIGFSQDYADKIFVPFQRLHGRSEYKGTGIGLSVCRRIVERHGGTITAQSKDGEGATFIIKLPVEAELFTLQGEA</sequence>
<feature type="transmembrane region" description="Helical" evidence="6">
    <location>
        <begin position="12"/>
        <end position="33"/>
    </location>
</feature>
<comment type="caution">
    <text evidence="8">The sequence shown here is derived from an EMBL/GenBank/DDBJ whole genome shotgun (WGS) entry which is preliminary data.</text>
</comment>
<dbReference type="Pfam" id="PF00512">
    <property type="entry name" value="HisKA"/>
    <property type="match status" value="1"/>
</dbReference>
<evidence type="ECO:0000259" key="7">
    <source>
        <dbReference type="PROSITE" id="PS50109"/>
    </source>
</evidence>
<dbReference type="CDD" id="cd19410">
    <property type="entry name" value="HK9-like_sensor"/>
    <property type="match status" value="1"/>
</dbReference>
<dbReference type="InterPro" id="IPR003594">
    <property type="entry name" value="HATPase_dom"/>
</dbReference>
<dbReference type="InterPro" id="IPR007891">
    <property type="entry name" value="CHASE3"/>
</dbReference>
<dbReference type="InterPro" id="IPR036890">
    <property type="entry name" value="HATPase_C_sf"/>
</dbReference>
<proteinExistence type="predicted"/>
<evidence type="ECO:0000313" key="8">
    <source>
        <dbReference type="EMBL" id="KKN58193.1"/>
    </source>
</evidence>
<dbReference type="SMART" id="SM00387">
    <property type="entry name" value="HATPase_c"/>
    <property type="match status" value="1"/>
</dbReference>
<feature type="transmembrane region" description="Helical" evidence="6">
    <location>
        <begin position="189"/>
        <end position="211"/>
    </location>
</feature>
<dbReference type="Gene3D" id="3.30.565.10">
    <property type="entry name" value="Histidine kinase-like ATPase, C-terminal domain"/>
    <property type="match status" value="1"/>
</dbReference>
<dbReference type="InterPro" id="IPR003661">
    <property type="entry name" value="HisK_dim/P_dom"/>
</dbReference>
<evidence type="ECO:0000256" key="5">
    <source>
        <dbReference type="ARBA" id="ARBA00022777"/>
    </source>
</evidence>
<keyword evidence="4" id="KW-0808">Transferase</keyword>
<dbReference type="Pfam" id="PF02518">
    <property type="entry name" value="HATPase_c"/>
    <property type="match status" value="1"/>
</dbReference>
<dbReference type="InterPro" id="IPR005467">
    <property type="entry name" value="His_kinase_dom"/>
</dbReference>
<evidence type="ECO:0000256" key="6">
    <source>
        <dbReference type="SAM" id="Phobius"/>
    </source>
</evidence>
<keyword evidence="6" id="KW-0472">Membrane</keyword>
<dbReference type="AlphaFoldDB" id="A0A0F9UX32"/>
<evidence type="ECO:0000256" key="1">
    <source>
        <dbReference type="ARBA" id="ARBA00000085"/>
    </source>
</evidence>
<reference evidence="8" key="1">
    <citation type="journal article" date="2015" name="Nature">
        <title>Complex archaea that bridge the gap between prokaryotes and eukaryotes.</title>
        <authorList>
            <person name="Spang A."/>
            <person name="Saw J.H."/>
            <person name="Jorgensen S.L."/>
            <person name="Zaremba-Niedzwiedzka K."/>
            <person name="Martijn J."/>
            <person name="Lind A.E."/>
            <person name="van Eijk R."/>
            <person name="Schleper C."/>
            <person name="Guy L."/>
            <person name="Ettema T.J."/>
        </authorList>
    </citation>
    <scope>NUCLEOTIDE SEQUENCE</scope>
</reference>
<dbReference type="PANTHER" id="PTHR43304">
    <property type="entry name" value="PHYTOCHROME-LIKE PROTEIN CPH1"/>
    <property type="match status" value="1"/>
</dbReference>
<dbReference type="Gene3D" id="1.10.287.130">
    <property type="match status" value="1"/>
</dbReference>
<dbReference type="EMBL" id="LAZR01000773">
    <property type="protein sequence ID" value="KKN58193.1"/>
    <property type="molecule type" value="Genomic_DNA"/>
</dbReference>
<evidence type="ECO:0000256" key="2">
    <source>
        <dbReference type="ARBA" id="ARBA00012438"/>
    </source>
</evidence>
<dbReference type="InterPro" id="IPR036097">
    <property type="entry name" value="HisK_dim/P_sf"/>
</dbReference>
<keyword evidence="5" id="KW-0418">Kinase</keyword>
<dbReference type="GO" id="GO:0000155">
    <property type="term" value="F:phosphorelay sensor kinase activity"/>
    <property type="evidence" value="ECO:0007669"/>
    <property type="project" value="InterPro"/>
</dbReference>
<keyword evidence="6" id="KW-0812">Transmembrane</keyword>
<evidence type="ECO:0000256" key="4">
    <source>
        <dbReference type="ARBA" id="ARBA00022679"/>
    </source>
</evidence>
<dbReference type="CDD" id="cd00082">
    <property type="entry name" value="HisKA"/>
    <property type="match status" value="1"/>
</dbReference>
<gene>
    <name evidence="8" type="ORF">LCGC14_0554720</name>
</gene>
<dbReference type="Pfam" id="PF05227">
    <property type="entry name" value="CHASE3"/>
    <property type="match status" value="1"/>
</dbReference>
<dbReference type="SMART" id="SM00388">
    <property type="entry name" value="HisKA"/>
    <property type="match status" value="1"/>
</dbReference>
<dbReference type="SUPFAM" id="SSF55874">
    <property type="entry name" value="ATPase domain of HSP90 chaperone/DNA topoisomerase II/histidine kinase"/>
    <property type="match status" value="1"/>
</dbReference>
<dbReference type="PRINTS" id="PR00344">
    <property type="entry name" value="BCTRLSENSOR"/>
</dbReference>
<dbReference type="SUPFAM" id="SSF47384">
    <property type="entry name" value="Homodimeric domain of signal transducing histidine kinase"/>
    <property type="match status" value="1"/>
</dbReference>